<evidence type="ECO:0000313" key="14">
    <source>
        <dbReference type="Proteomes" id="UP000187455"/>
    </source>
</evidence>
<dbReference type="InterPro" id="IPR032270">
    <property type="entry name" value="AMPK_C"/>
</dbReference>
<keyword evidence="5 10" id="KW-0547">Nucleotide-binding</keyword>
<dbReference type="Proteomes" id="UP000187455">
    <property type="component" value="Unassembled WGS sequence"/>
</dbReference>
<dbReference type="AlphaFoldDB" id="A0A1R0H9B2"/>
<evidence type="ECO:0000256" key="7">
    <source>
        <dbReference type="ARBA" id="ARBA00022840"/>
    </source>
</evidence>
<feature type="domain" description="Protein kinase" evidence="12">
    <location>
        <begin position="10"/>
        <end position="261"/>
    </location>
</feature>
<feature type="region of interest" description="Disordered" evidence="11">
    <location>
        <begin position="459"/>
        <end position="484"/>
    </location>
</feature>
<dbReference type="PANTHER" id="PTHR24346:SF110">
    <property type="entry name" value="NON-SPECIFIC SERINE_THREONINE PROTEIN KINASE"/>
    <property type="match status" value="1"/>
</dbReference>
<evidence type="ECO:0000256" key="10">
    <source>
        <dbReference type="PROSITE-ProRule" id="PRU10141"/>
    </source>
</evidence>
<gene>
    <name evidence="13" type="ORF">AYI68_g94</name>
</gene>
<dbReference type="FunFam" id="1.10.510.10:FF:000544">
    <property type="entry name" value="Non-specific serine/threonine protein kinase"/>
    <property type="match status" value="1"/>
</dbReference>
<dbReference type="EC" id="2.7.11.1" evidence="2"/>
<reference evidence="13 14" key="1">
    <citation type="journal article" date="2016" name="Mol. Biol. Evol.">
        <title>Genome-Wide Survey of Gut Fungi (Harpellales) Reveals the First Horizontally Transferred Ubiquitin Gene from a Mosquito Host.</title>
        <authorList>
            <person name="Wang Y."/>
            <person name="White M.M."/>
            <person name="Kvist S."/>
            <person name="Moncalvo J.M."/>
        </authorList>
    </citation>
    <scope>NUCLEOTIDE SEQUENCE [LARGE SCALE GENOMIC DNA]</scope>
    <source>
        <strain evidence="13 14">ALG-7-W6</strain>
    </source>
</reference>
<proteinExistence type="inferred from homology"/>
<feature type="compositionally biased region" description="Low complexity" evidence="11">
    <location>
        <begin position="569"/>
        <end position="586"/>
    </location>
</feature>
<dbReference type="PROSITE" id="PS00107">
    <property type="entry name" value="PROTEIN_KINASE_ATP"/>
    <property type="match status" value="1"/>
</dbReference>
<dbReference type="FunFam" id="3.30.200.20:FF:000236">
    <property type="entry name" value="Non-specific serine/threonine protein kinase"/>
    <property type="match status" value="1"/>
</dbReference>
<keyword evidence="4" id="KW-0808">Transferase</keyword>
<dbReference type="GO" id="GO:0005737">
    <property type="term" value="C:cytoplasm"/>
    <property type="evidence" value="ECO:0007669"/>
    <property type="project" value="TreeGrafter"/>
</dbReference>
<keyword evidence="7 10" id="KW-0067">ATP-binding</keyword>
<evidence type="ECO:0000256" key="11">
    <source>
        <dbReference type="SAM" id="MobiDB-lite"/>
    </source>
</evidence>
<dbReference type="GO" id="GO:0004674">
    <property type="term" value="F:protein serine/threonine kinase activity"/>
    <property type="evidence" value="ECO:0007669"/>
    <property type="project" value="UniProtKB-KW"/>
</dbReference>
<dbReference type="SUPFAM" id="SSF56112">
    <property type="entry name" value="Protein kinase-like (PK-like)"/>
    <property type="match status" value="1"/>
</dbReference>
<evidence type="ECO:0000256" key="2">
    <source>
        <dbReference type="ARBA" id="ARBA00012513"/>
    </source>
</evidence>
<dbReference type="STRING" id="133383.A0A1R0H9B2"/>
<accession>A0A1R0H9B2</accession>
<dbReference type="PROSITE" id="PS00108">
    <property type="entry name" value="PROTEIN_KINASE_ST"/>
    <property type="match status" value="1"/>
</dbReference>
<dbReference type="CDD" id="cd14079">
    <property type="entry name" value="STKc_AMPK_alpha"/>
    <property type="match status" value="1"/>
</dbReference>
<keyword evidence="3" id="KW-0723">Serine/threonine-protein kinase</keyword>
<sequence length="1021" mass="113319">MPPQARIGDYNVIKTVGSGSFGKVKKAIHVYSDMVVALKIISRSKLSHSDMIGRVNREIKYLKMLRHPHIIKLYEVISNKVDIIMVMEYAGGELFNYLVEKGRMPENEAKRFFQQIISAVEFCHKKGIVHRDLKPENLLLDAFNNIKIADFGLSNVVKDGEFLNTSCGSPNYAAPEVINGKLYAGPDVDVWSCGIILYVMLCGKLPFDDENIPNLFKKISSGIFSIPSHVSSGARNLIQQMLIVDPLKRITIAKIRQDHWFNLDLPEYLKPSPDGTDPMRLDIINNETVDIVSAKLGMQRSEVISHLKTSGYNYVKVSYQLINDNRYMLEVSKHFEDNANKSFGQSISPPAWNAMSVNAFSPGSLNPSSMLSNSNRNDHFYGNDFNPIKKGINDIQKDEEIFEPSSVSILGSSIPKPRSMANSGLKLSDSSRFPIIPGKIPVAKQSNITRAVLENNAIRSTSQKNGDSSQSNLNTSSIPTRIPSNYFRASLPPVSGTLSNSSLASNKSSAENTTALGKTSSNDFNMITSNNTDNKASNSNDSSPKGFPKTPGFTRYGNPTIPLDTKKFQYSSSVDQSSQPGSISSSYNQGYFNTKPLERKQTRARPRWHFGIRSRSQPSEVMSEIYKTLVTLKMEWKQINPYKIRIRYYSPVTSEEKESGVFTTGLPISENLRDNVSPRRSSVSNSPFSKIGGLNRTIVTKKIIETKVDLQLYKLDSRNYLVDFKVVIPSQKSQTNADSSNKNPVSLPINPEPVDVASVSRSLTHSLSKGDNGSFNFNSSLSPLNQSNFGSLRVSDQMHIDNINFNNTESQGSVFEGGMELELENTSNNNHDFGSRPSAHPVPDSDNIFGQSIDIGNSFLKNNDLHNNKSLPEPGSLPEFDQIPPNSFVQSLPKVENPEFSQGSLFNDAIPMYKTNESARHIRLPNPMEIPSSPQGLPFEAHSHFTSQMAHTVFEGGSLINRNFTNRSSMLGVSSDQRRGSISVNKTSANTSGQVFNIFPFFEVCTKLITELTLPSQKPQN</sequence>
<evidence type="ECO:0000256" key="3">
    <source>
        <dbReference type="ARBA" id="ARBA00022527"/>
    </source>
</evidence>
<name>A0A1R0H9B2_9FUNG</name>
<dbReference type="SUPFAM" id="SSF103243">
    <property type="entry name" value="KA1-like"/>
    <property type="match status" value="1"/>
</dbReference>
<comment type="caution">
    <text evidence="13">The sequence shown here is derived from an EMBL/GenBank/DDBJ whole genome shotgun (WGS) entry which is preliminary data.</text>
</comment>
<organism evidence="13 14">
    <name type="scientific">Smittium mucronatum</name>
    <dbReference type="NCBI Taxonomy" id="133383"/>
    <lineage>
        <taxon>Eukaryota</taxon>
        <taxon>Fungi</taxon>
        <taxon>Fungi incertae sedis</taxon>
        <taxon>Zoopagomycota</taxon>
        <taxon>Kickxellomycotina</taxon>
        <taxon>Harpellomycetes</taxon>
        <taxon>Harpellales</taxon>
        <taxon>Legeriomycetaceae</taxon>
        <taxon>Smittium</taxon>
    </lineage>
</organism>
<dbReference type="InterPro" id="IPR000719">
    <property type="entry name" value="Prot_kinase_dom"/>
</dbReference>
<feature type="region of interest" description="Disordered" evidence="11">
    <location>
        <begin position="497"/>
        <end position="603"/>
    </location>
</feature>
<dbReference type="InterPro" id="IPR017441">
    <property type="entry name" value="Protein_kinase_ATP_BS"/>
</dbReference>
<dbReference type="GO" id="GO:0005524">
    <property type="term" value="F:ATP binding"/>
    <property type="evidence" value="ECO:0007669"/>
    <property type="project" value="UniProtKB-UniRule"/>
</dbReference>
<dbReference type="CDD" id="cd12122">
    <property type="entry name" value="AMPKA_C"/>
    <property type="match status" value="1"/>
</dbReference>
<evidence type="ECO:0000256" key="6">
    <source>
        <dbReference type="ARBA" id="ARBA00022777"/>
    </source>
</evidence>
<comment type="similarity">
    <text evidence="1">Belongs to the protein kinase superfamily. CAMK Ser/Thr protein kinase family. SNF1 subfamily.</text>
</comment>
<keyword evidence="14" id="KW-1185">Reference proteome</keyword>
<feature type="compositionally biased region" description="Polar residues" evidence="11">
    <location>
        <begin position="511"/>
        <end position="543"/>
    </location>
</feature>
<dbReference type="InterPro" id="IPR028375">
    <property type="entry name" value="KA1/Ssp2_C"/>
</dbReference>
<dbReference type="SMART" id="SM00220">
    <property type="entry name" value="S_TKc"/>
    <property type="match status" value="1"/>
</dbReference>
<feature type="binding site" evidence="10">
    <location>
        <position position="39"/>
    </location>
    <ligand>
        <name>ATP</name>
        <dbReference type="ChEBI" id="CHEBI:30616"/>
    </ligand>
</feature>
<evidence type="ECO:0000259" key="12">
    <source>
        <dbReference type="PROSITE" id="PS50011"/>
    </source>
</evidence>
<evidence type="ECO:0000256" key="8">
    <source>
        <dbReference type="ARBA" id="ARBA00047899"/>
    </source>
</evidence>
<dbReference type="GO" id="GO:0035556">
    <property type="term" value="P:intracellular signal transduction"/>
    <property type="evidence" value="ECO:0007669"/>
    <property type="project" value="TreeGrafter"/>
</dbReference>
<dbReference type="OrthoDB" id="193931at2759"/>
<dbReference type="InterPro" id="IPR008271">
    <property type="entry name" value="Ser/Thr_kinase_AS"/>
</dbReference>
<dbReference type="Pfam" id="PF00069">
    <property type="entry name" value="Pkinase"/>
    <property type="match status" value="1"/>
</dbReference>
<evidence type="ECO:0000313" key="13">
    <source>
        <dbReference type="EMBL" id="OLY85713.1"/>
    </source>
</evidence>
<feature type="compositionally biased region" description="Polar residues" evidence="11">
    <location>
        <begin position="459"/>
        <end position="483"/>
    </location>
</feature>
<dbReference type="GO" id="GO:0106310">
    <property type="term" value="F:protein serine kinase activity"/>
    <property type="evidence" value="ECO:0007669"/>
    <property type="project" value="RHEA"/>
</dbReference>
<dbReference type="PANTHER" id="PTHR24346">
    <property type="entry name" value="MAP/MICROTUBULE AFFINITY-REGULATING KINASE"/>
    <property type="match status" value="1"/>
</dbReference>
<protein>
    <recommendedName>
        <fullName evidence="2">non-specific serine/threonine protein kinase</fullName>
        <ecNumber evidence="2">2.7.11.1</ecNumber>
    </recommendedName>
</protein>
<dbReference type="Gene3D" id="1.10.510.10">
    <property type="entry name" value="Transferase(Phosphotransferase) domain 1"/>
    <property type="match status" value="1"/>
</dbReference>
<dbReference type="EMBL" id="LSSL01000020">
    <property type="protein sequence ID" value="OLY85713.1"/>
    <property type="molecule type" value="Genomic_DNA"/>
</dbReference>
<feature type="compositionally biased region" description="Low complexity" evidence="11">
    <location>
        <begin position="498"/>
        <end position="510"/>
    </location>
</feature>
<comment type="catalytic activity">
    <reaction evidence="9">
        <text>L-seryl-[protein] + ATP = O-phospho-L-seryl-[protein] + ADP + H(+)</text>
        <dbReference type="Rhea" id="RHEA:17989"/>
        <dbReference type="Rhea" id="RHEA-COMP:9863"/>
        <dbReference type="Rhea" id="RHEA-COMP:11604"/>
        <dbReference type="ChEBI" id="CHEBI:15378"/>
        <dbReference type="ChEBI" id="CHEBI:29999"/>
        <dbReference type="ChEBI" id="CHEBI:30616"/>
        <dbReference type="ChEBI" id="CHEBI:83421"/>
        <dbReference type="ChEBI" id="CHEBI:456216"/>
        <dbReference type="EC" id="2.7.11.1"/>
    </reaction>
</comment>
<evidence type="ECO:0000256" key="9">
    <source>
        <dbReference type="ARBA" id="ARBA00048679"/>
    </source>
</evidence>
<evidence type="ECO:0000256" key="5">
    <source>
        <dbReference type="ARBA" id="ARBA00022741"/>
    </source>
</evidence>
<dbReference type="Pfam" id="PF16579">
    <property type="entry name" value="AdenylateSensor"/>
    <property type="match status" value="1"/>
</dbReference>
<comment type="catalytic activity">
    <reaction evidence="8">
        <text>L-threonyl-[protein] + ATP = O-phospho-L-threonyl-[protein] + ADP + H(+)</text>
        <dbReference type="Rhea" id="RHEA:46608"/>
        <dbReference type="Rhea" id="RHEA-COMP:11060"/>
        <dbReference type="Rhea" id="RHEA-COMP:11605"/>
        <dbReference type="ChEBI" id="CHEBI:15378"/>
        <dbReference type="ChEBI" id="CHEBI:30013"/>
        <dbReference type="ChEBI" id="CHEBI:30616"/>
        <dbReference type="ChEBI" id="CHEBI:61977"/>
        <dbReference type="ChEBI" id="CHEBI:456216"/>
        <dbReference type="EC" id="2.7.11.1"/>
    </reaction>
</comment>
<dbReference type="InterPro" id="IPR011009">
    <property type="entry name" value="Kinase-like_dom_sf"/>
</dbReference>
<evidence type="ECO:0000256" key="1">
    <source>
        <dbReference type="ARBA" id="ARBA00006234"/>
    </source>
</evidence>
<dbReference type="PROSITE" id="PS50011">
    <property type="entry name" value="PROTEIN_KINASE_DOM"/>
    <property type="match status" value="1"/>
</dbReference>
<keyword evidence="6 13" id="KW-0418">Kinase</keyword>
<evidence type="ECO:0000256" key="4">
    <source>
        <dbReference type="ARBA" id="ARBA00022679"/>
    </source>
</evidence>
<dbReference type="Gene3D" id="3.30.310.80">
    <property type="entry name" value="Kinase associated domain 1, KA1"/>
    <property type="match status" value="1"/>
</dbReference>